<evidence type="ECO:0000313" key="2">
    <source>
        <dbReference type="Proteomes" id="UP000037643"/>
    </source>
</evidence>
<accession>A0A0G3X842</accession>
<dbReference type="PATRIC" id="fig|543877.4.peg.720"/>
<keyword evidence="2" id="KW-1185">Reference proteome</keyword>
<evidence type="ECO:0000313" key="1">
    <source>
        <dbReference type="EMBL" id="AKM06796.1"/>
    </source>
</evidence>
<dbReference type="AlphaFoldDB" id="A0A0G3X842"/>
<dbReference type="Proteomes" id="UP000037643">
    <property type="component" value="Chromosome"/>
</dbReference>
<dbReference type="PROSITE" id="PS51257">
    <property type="entry name" value="PROKAR_LIPOPROTEIN"/>
    <property type="match status" value="1"/>
</dbReference>
<protein>
    <recommendedName>
        <fullName evidence="3">Lipoprotein</fullName>
    </recommendedName>
</protein>
<dbReference type="EMBL" id="CP011805">
    <property type="protein sequence ID" value="AKM06796.1"/>
    <property type="molecule type" value="Genomic_DNA"/>
</dbReference>
<organism evidence="1 2">
    <name type="scientific">Pelagerythrobacter marensis</name>
    <dbReference type="NCBI Taxonomy" id="543877"/>
    <lineage>
        <taxon>Bacteria</taxon>
        <taxon>Pseudomonadati</taxon>
        <taxon>Pseudomonadota</taxon>
        <taxon>Alphaproteobacteria</taxon>
        <taxon>Sphingomonadales</taxon>
        <taxon>Erythrobacteraceae</taxon>
        <taxon>Pelagerythrobacter</taxon>
    </lineage>
</organism>
<dbReference type="RefSeq" id="WP_236699396.1">
    <property type="nucleotide sequence ID" value="NZ_CP011805.1"/>
</dbReference>
<reference evidence="1 2" key="1">
    <citation type="submission" date="2015-06" db="EMBL/GenBank/DDBJ databases">
        <authorList>
            <person name="Kim K.M."/>
        </authorList>
    </citation>
    <scope>NUCLEOTIDE SEQUENCE [LARGE SCALE GENOMIC DNA]</scope>
    <source>
        <strain evidence="1 2">KCTC 22370</strain>
    </source>
</reference>
<proteinExistence type="predicted"/>
<name>A0A0G3X842_9SPHN</name>
<evidence type="ECO:0008006" key="3">
    <source>
        <dbReference type="Google" id="ProtNLM"/>
    </source>
</evidence>
<dbReference type="KEGG" id="amx:AM2010_713"/>
<sequence>MTVLSKPRRVVAMGFAAALAFVLGGCLLAPGAFTSQLELRKGGTFSYSYEGEIYILALSKLAEMGEAAESAGEPFEPACYDEDTFEDRECSEDERAAQLAEWEESQEERKRNRQKGAEMTRAMMGGIDPSDPEAAQEFAKRLERQTGWERVEYKGEGLFDVVFRISGRLDHDFMFPTMERMPMSNFFVLAANRDDGTVRVDAPGFTTAASGNPFQGMMAGMAEGFAGGEDGRQGPGADVPELDGTFRIVTDGEILANNTDEGPVETSEGKVLEWQVNARTQTAPTALVRLTTG</sequence>
<gene>
    <name evidence="1" type="ORF">AM2010_713</name>
</gene>